<reference evidence="2 3" key="2">
    <citation type="journal article" date="2022" name="Mol. Biol. Evol.">
        <title>Comparative Genomics Reveals Insights into the Divergent Evolution of Astigmatic Mites and Household Pest Adaptations.</title>
        <authorList>
            <person name="Xiong Q."/>
            <person name="Wan A.T."/>
            <person name="Liu X."/>
            <person name="Fung C.S."/>
            <person name="Xiao X."/>
            <person name="Malainual N."/>
            <person name="Hou J."/>
            <person name="Wang L."/>
            <person name="Wang M."/>
            <person name="Yang K.Y."/>
            <person name="Cui Y."/>
            <person name="Leung E.L."/>
            <person name="Nong W."/>
            <person name="Shin S.K."/>
            <person name="Au S.W."/>
            <person name="Jeong K.Y."/>
            <person name="Chew F.T."/>
            <person name="Hui J.H."/>
            <person name="Leung T.F."/>
            <person name="Tungtrongchitr A."/>
            <person name="Zhong N."/>
            <person name="Liu Z."/>
            <person name="Tsui S.K."/>
        </authorList>
    </citation>
    <scope>NUCLEOTIDE SEQUENCE [LARGE SCALE GENOMIC DNA]</scope>
    <source>
        <strain evidence="2">Derp</strain>
    </source>
</reference>
<keyword evidence="3" id="KW-1185">Reference proteome</keyword>
<organism evidence="2 3">
    <name type="scientific">Dermatophagoides pteronyssinus</name>
    <name type="common">European house dust mite</name>
    <dbReference type="NCBI Taxonomy" id="6956"/>
    <lineage>
        <taxon>Eukaryota</taxon>
        <taxon>Metazoa</taxon>
        <taxon>Ecdysozoa</taxon>
        <taxon>Arthropoda</taxon>
        <taxon>Chelicerata</taxon>
        <taxon>Arachnida</taxon>
        <taxon>Acari</taxon>
        <taxon>Acariformes</taxon>
        <taxon>Sarcoptiformes</taxon>
        <taxon>Astigmata</taxon>
        <taxon>Psoroptidia</taxon>
        <taxon>Analgoidea</taxon>
        <taxon>Pyroglyphidae</taxon>
        <taxon>Dermatophagoidinae</taxon>
        <taxon>Dermatophagoides</taxon>
    </lineage>
</organism>
<protein>
    <submittedName>
        <fullName evidence="2">Uncharacterized protein</fullName>
    </submittedName>
</protein>
<evidence type="ECO:0000313" key="3">
    <source>
        <dbReference type="Proteomes" id="UP000887458"/>
    </source>
</evidence>
<reference evidence="2 3" key="1">
    <citation type="journal article" date="2018" name="J. Allergy Clin. Immunol.">
        <title>High-quality assembly of Dermatophagoides pteronyssinus genome and transcriptome reveals a wide range of novel allergens.</title>
        <authorList>
            <person name="Liu X.Y."/>
            <person name="Yang K.Y."/>
            <person name="Wang M.Q."/>
            <person name="Kwok J.S."/>
            <person name="Zeng X."/>
            <person name="Yang Z."/>
            <person name="Xiao X.J."/>
            <person name="Lau C.P."/>
            <person name="Li Y."/>
            <person name="Huang Z.M."/>
            <person name="Ba J.G."/>
            <person name="Yim A.K."/>
            <person name="Ouyang C.Y."/>
            <person name="Ngai S.M."/>
            <person name="Chan T.F."/>
            <person name="Leung E.L."/>
            <person name="Liu L."/>
            <person name="Liu Z.G."/>
            <person name="Tsui S.K."/>
        </authorList>
    </citation>
    <scope>NUCLEOTIDE SEQUENCE [LARGE SCALE GENOMIC DNA]</scope>
    <source>
        <strain evidence="2">Derp</strain>
    </source>
</reference>
<feature type="region of interest" description="Disordered" evidence="1">
    <location>
        <begin position="37"/>
        <end position="65"/>
    </location>
</feature>
<feature type="compositionally biased region" description="Acidic residues" evidence="1">
    <location>
        <begin position="56"/>
        <end position="65"/>
    </location>
</feature>
<accession>A0ABQ8IVW5</accession>
<dbReference type="EMBL" id="NJHN03000110">
    <property type="protein sequence ID" value="KAH9414433.1"/>
    <property type="molecule type" value="Genomic_DNA"/>
</dbReference>
<evidence type="ECO:0000313" key="2">
    <source>
        <dbReference type="EMBL" id="KAH9414433.1"/>
    </source>
</evidence>
<gene>
    <name evidence="2" type="ORF">DERP_014454</name>
</gene>
<proteinExistence type="predicted"/>
<comment type="caution">
    <text evidence="2">The sequence shown here is derived from an EMBL/GenBank/DDBJ whole genome shotgun (WGS) entry which is preliminary data.</text>
</comment>
<dbReference type="Proteomes" id="UP000887458">
    <property type="component" value="Unassembled WGS sequence"/>
</dbReference>
<sequence>MLVQHRKELSMNYKDLDDQYDANSIQDDDMEIRIFISSSSSEKEQNPFVQSLPINNDDDDNDDLV</sequence>
<evidence type="ECO:0000256" key="1">
    <source>
        <dbReference type="SAM" id="MobiDB-lite"/>
    </source>
</evidence>
<name>A0ABQ8IVW5_DERPT</name>